<dbReference type="InterPro" id="IPR005346">
    <property type="entry name" value="RnfH"/>
</dbReference>
<dbReference type="PANTHER" id="PTHR37483:SF1">
    <property type="entry name" value="UPF0125 PROTEIN RATB"/>
    <property type="match status" value="1"/>
</dbReference>
<name>A0A0C5VL10_9GAMM</name>
<dbReference type="STRING" id="1445510.YC6258_02024"/>
<dbReference type="Gene3D" id="3.10.20.280">
    <property type="entry name" value="RnfH-like"/>
    <property type="match status" value="1"/>
</dbReference>
<comment type="similarity">
    <text evidence="1 2">Belongs to the UPF0125 (RnfH) family.</text>
</comment>
<evidence type="ECO:0000313" key="4">
    <source>
        <dbReference type="Proteomes" id="UP000032266"/>
    </source>
</evidence>
<accession>A0A0C5VL10</accession>
<dbReference type="Pfam" id="PF03658">
    <property type="entry name" value="Ub-RnfH"/>
    <property type="match status" value="1"/>
</dbReference>
<evidence type="ECO:0000256" key="1">
    <source>
        <dbReference type="ARBA" id="ARBA00010645"/>
    </source>
</evidence>
<dbReference type="Proteomes" id="UP000032266">
    <property type="component" value="Chromosome"/>
</dbReference>
<dbReference type="InterPro" id="IPR016155">
    <property type="entry name" value="Mopterin_synth/thiamin_S_b"/>
</dbReference>
<dbReference type="PATRIC" id="fig|1445510.3.peg.1980"/>
<dbReference type="AlphaFoldDB" id="A0A0C5VL10"/>
<dbReference type="HAMAP" id="MF_00460">
    <property type="entry name" value="UPF0125_RnfH"/>
    <property type="match status" value="1"/>
</dbReference>
<dbReference type="SUPFAM" id="SSF54285">
    <property type="entry name" value="MoaD/ThiS"/>
    <property type="match status" value="1"/>
</dbReference>
<protein>
    <recommendedName>
        <fullName evidence="2">UPF0125 protein YC6258_02024</fullName>
    </recommendedName>
</protein>
<proteinExistence type="inferred from homology"/>
<dbReference type="OrthoDB" id="9796575at2"/>
<organism evidence="3 4">
    <name type="scientific">Gynuella sunshinyii YC6258</name>
    <dbReference type="NCBI Taxonomy" id="1445510"/>
    <lineage>
        <taxon>Bacteria</taxon>
        <taxon>Pseudomonadati</taxon>
        <taxon>Pseudomonadota</taxon>
        <taxon>Gammaproteobacteria</taxon>
        <taxon>Oceanospirillales</taxon>
        <taxon>Saccharospirillaceae</taxon>
        <taxon>Gynuella</taxon>
    </lineage>
</organism>
<reference evidence="3 4" key="1">
    <citation type="submission" date="2014-01" db="EMBL/GenBank/DDBJ databases">
        <title>Full genme sequencing of cellulolytic bacterium Gynuella sunshinyii YC6258T gen. nov., sp. nov.</title>
        <authorList>
            <person name="Khan H."/>
            <person name="Chung E.J."/>
            <person name="Chung Y.R."/>
        </authorList>
    </citation>
    <scope>NUCLEOTIDE SEQUENCE [LARGE SCALE GENOMIC DNA]</scope>
    <source>
        <strain evidence="3 4">YC6258</strain>
    </source>
</reference>
<dbReference type="HOGENOM" id="CLU_150721_1_0_6"/>
<dbReference type="InterPro" id="IPR037021">
    <property type="entry name" value="RnfH_sf"/>
</dbReference>
<dbReference type="KEGG" id="gsn:YC6258_02024"/>
<gene>
    <name evidence="3" type="ORF">YC6258_02024</name>
</gene>
<dbReference type="RefSeq" id="WP_044616673.1">
    <property type="nucleotide sequence ID" value="NZ_CP007142.1"/>
</dbReference>
<evidence type="ECO:0000313" key="3">
    <source>
        <dbReference type="EMBL" id="AJQ94068.1"/>
    </source>
</evidence>
<dbReference type="PANTHER" id="PTHR37483">
    <property type="entry name" value="UPF0125 PROTEIN RATB"/>
    <property type="match status" value="1"/>
</dbReference>
<keyword evidence="4" id="KW-1185">Reference proteome</keyword>
<sequence length="87" mass="10079">MKISVAYNEQVRSAWIPIQVAEDINVQQAIEQSGILQRFPDIDLNKQRVGIFGRLVKLDTPLHDGDRVEIYRQIIKIQDDDDDEDDD</sequence>
<dbReference type="EMBL" id="CP007142">
    <property type="protein sequence ID" value="AJQ94068.1"/>
    <property type="molecule type" value="Genomic_DNA"/>
</dbReference>
<evidence type="ECO:0000256" key="2">
    <source>
        <dbReference type="HAMAP-Rule" id="MF_00460"/>
    </source>
</evidence>